<dbReference type="GO" id="GO:1990817">
    <property type="term" value="F:poly(A) RNA polymerase activity"/>
    <property type="evidence" value="ECO:0007669"/>
    <property type="project" value="UniProtKB-EC"/>
</dbReference>
<keyword evidence="8" id="KW-0479">Metal-binding</keyword>
<keyword evidence="11" id="KW-0460">Magnesium</keyword>
<feature type="compositionally biased region" description="Acidic residues" evidence="13">
    <location>
        <begin position="1091"/>
        <end position="1111"/>
    </location>
</feature>
<organism evidence="18 19">
    <name type="scientific">Curvularia kusanoi</name>
    <name type="common">Cochliobolus kusanoi</name>
    <dbReference type="NCBI Taxonomy" id="90978"/>
    <lineage>
        <taxon>Eukaryota</taxon>
        <taxon>Fungi</taxon>
        <taxon>Dikarya</taxon>
        <taxon>Ascomycota</taxon>
        <taxon>Pezizomycotina</taxon>
        <taxon>Dothideomycetes</taxon>
        <taxon>Pleosporomycetidae</taxon>
        <taxon>Pleosporales</taxon>
        <taxon>Pleosporineae</taxon>
        <taxon>Pleosporaceae</taxon>
        <taxon>Curvularia</taxon>
    </lineage>
</organism>
<dbReference type="PANTHER" id="PTHR10682:SF23">
    <property type="entry name" value="POLYNUCLEOTIDE ADENYLYLTRANSFERASE"/>
    <property type="match status" value="1"/>
</dbReference>
<keyword evidence="6" id="KW-0507">mRNA processing</keyword>
<dbReference type="Pfam" id="PF04457">
    <property type="entry name" value="MJ1316"/>
    <property type="match status" value="1"/>
</dbReference>
<keyword evidence="9" id="KW-0547">Nucleotide-binding</keyword>
<gene>
    <name evidence="18" type="ORF">E8E13_004355</name>
</gene>
<keyword evidence="19" id="KW-1185">Reference proteome</keyword>
<name>A0A9P4THV8_CURKU</name>
<dbReference type="InterPro" id="IPR007012">
    <property type="entry name" value="PolA_pol_cen_dom"/>
</dbReference>
<sequence>MATLQETSASYTIPVTSYETALCILPPLEKCEYVDSLRELYDKAYGKWPAHINLIYPFVAPEQLPQAQQQIQAQIQRNLDPNTKRHITLDNSGLFRQRNNSTAILQESRDSSDGSLETLRSLALRALGHTPTKHNFHLTVGQTEDNSMASLEFLISKARLLPALDFEIGSLAILIRERTGQHNVNQMRLWGSISGLSPTTELAAPLTEYWLKGFCSPVDEDQGDDDEDEGSALAPTFSRNVQSGKTFKFDRPSGLWTLAERLETSVSRPTSLTISSYNCLVDSEYPPARDRDPLLISTLLSESAKADVLVLQEMSDEFLSSLLNEANIQNQYPFASHGPPSQANIGPLPSLRNVVVLSKWPFRWELVPFHRRHKGAVVAVFDSLTPGGSLVVAGVHLTCGLTDGSVAAKKVQVQNLLNHLNNRYSNSSWVIAGDFNLATSTYTIENALKSKSITTQTQTTLSAIESQLSGDNIVDAWSITRDSQLKEVAGHDADELFEGEEGATFDPRNNLLAAATSGTSQNRPQRYDRILVRSQDILHVDGFDMFGLPIDSNGTSVVPSDHYGVRASLNISMPVKKLSLDHRQLLDNLGVEFKPVPHLTTLDLETTLHQSNMFLTEEEKTRRGLAFELLKKVVLNSQQTSSDTTPSPEIPLVLVTVGSFALNVDTSSSDIDCLCIGSISSKTFFKLVRQRLQKAESQGIRILRKVEASTGTMLELSVNGVPMDLQYCPASRVVERWSEFDSLAESDPIFNLSILSLRKLKPYRDLLYLKRTVPDLVTFGLAYRAVKLWAVQRGIYSSKFGFLGGVHITLMLSWVYKRVSHIDGTFEPRSVNASDLVATFFHYYANYNWAGDMVFDAFFHKQRPRYHRTAREPMVVLGFHAPNSNIAHTSTLPGLMTLTKEFNTASSQLMDPSMTWQKFFGEPELNELNGMGPGEKLFLQNYKSYVSIDIQFWGRTLARGKSLVGWIESRCLSLIVDIHKAFPGFEVRLWPARFTDNSFNDIDGGKDYHGCYLIGLRRNTDNNLALGNKDERQAAKQSLEKVVDRFLAQLRTDEKNYDASTCWVNASLVTQQHVQTQGLRPDDREWGDYAMEMEPDSDDEEEPAEFEDDGDEPRIPIRYKPNKSSTPVSATKLRPASDVLNRLRWDPNLDPADYIIGYEDRFLGAKETGLEKWKTEQTDEEFIPQHRILYFRKKFNDEGDGRGETVWERATRMDKVFGSGAGSGA</sequence>
<evidence type="ECO:0000256" key="10">
    <source>
        <dbReference type="ARBA" id="ARBA00022840"/>
    </source>
</evidence>
<keyword evidence="12" id="KW-0539">Nucleus</keyword>
<dbReference type="Proteomes" id="UP000801428">
    <property type="component" value="Unassembled WGS sequence"/>
</dbReference>
<dbReference type="GO" id="GO:0005634">
    <property type="term" value="C:nucleus"/>
    <property type="evidence" value="ECO:0007669"/>
    <property type="project" value="UniProtKB-SubCell"/>
</dbReference>
<dbReference type="Pfam" id="PF04928">
    <property type="entry name" value="PAP_central"/>
    <property type="match status" value="1"/>
</dbReference>
<dbReference type="InterPro" id="IPR043519">
    <property type="entry name" value="NT_sf"/>
</dbReference>
<evidence type="ECO:0000256" key="4">
    <source>
        <dbReference type="ARBA" id="ARBA00010912"/>
    </source>
</evidence>
<feature type="region of interest" description="Disordered" evidence="13">
    <location>
        <begin position="1089"/>
        <end position="1130"/>
    </location>
</feature>
<dbReference type="Gene3D" id="3.30.460.10">
    <property type="entry name" value="Beta Polymerase, domain 2"/>
    <property type="match status" value="1"/>
</dbReference>
<dbReference type="PANTHER" id="PTHR10682">
    <property type="entry name" value="POLY A POLYMERASE"/>
    <property type="match status" value="1"/>
</dbReference>
<dbReference type="SUPFAM" id="SSF81631">
    <property type="entry name" value="PAP/OAS1 substrate-binding domain"/>
    <property type="match status" value="1"/>
</dbReference>
<evidence type="ECO:0000256" key="11">
    <source>
        <dbReference type="ARBA" id="ARBA00022842"/>
    </source>
</evidence>
<dbReference type="SUPFAM" id="SSF56219">
    <property type="entry name" value="DNase I-like"/>
    <property type="match status" value="1"/>
</dbReference>
<protein>
    <recommendedName>
        <fullName evidence="5">polynucleotide adenylyltransferase</fullName>
        <ecNumber evidence="5">2.7.7.19</ecNumber>
    </recommendedName>
</protein>
<keyword evidence="10" id="KW-0067">ATP-binding</keyword>
<comment type="cofactor">
    <cofactor evidence="2">
        <name>Mg(2+)</name>
        <dbReference type="ChEBI" id="CHEBI:18420"/>
    </cofactor>
</comment>
<evidence type="ECO:0000259" key="16">
    <source>
        <dbReference type="Pfam" id="PF04928"/>
    </source>
</evidence>
<keyword evidence="7" id="KW-0808">Transferase</keyword>
<dbReference type="OrthoDB" id="10263155at2759"/>
<evidence type="ECO:0000256" key="7">
    <source>
        <dbReference type="ARBA" id="ARBA00022679"/>
    </source>
</evidence>
<feature type="domain" description="Endonuclease/exonuclease/phosphatase" evidence="14">
    <location>
        <begin position="276"/>
        <end position="562"/>
    </location>
</feature>
<dbReference type="Pfam" id="PF03372">
    <property type="entry name" value="Exo_endo_phos"/>
    <property type="match status" value="1"/>
</dbReference>
<evidence type="ECO:0000256" key="5">
    <source>
        <dbReference type="ARBA" id="ARBA00012388"/>
    </source>
</evidence>
<dbReference type="InterPro" id="IPR040459">
    <property type="entry name" value="MJ1316"/>
</dbReference>
<dbReference type="GO" id="GO:0005524">
    <property type="term" value="F:ATP binding"/>
    <property type="evidence" value="ECO:0007669"/>
    <property type="project" value="UniProtKB-KW"/>
</dbReference>
<accession>A0A9P4THV8</accession>
<dbReference type="GO" id="GO:0031123">
    <property type="term" value="P:RNA 3'-end processing"/>
    <property type="evidence" value="ECO:0007669"/>
    <property type="project" value="InterPro"/>
</dbReference>
<dbReference type="SUPFAM" id="SSF55003">
    <property type="entry name" value="PAP/Archaeal CCA-adding enzyme, C-terminal domain"/>
    <property type="match status" value="1"/>
</dbReference>
<comment type="caution">
    <text evidence="18">The sequence shown here is derived from an EMBL/GenBank/DDBJ whole genome shotgun (WGS) entry which is preliminary data.</text>
</comment>
<feature type="domain" description="MJ1316 RNA cyclic group end recognition" evidence="15">
    <location>
        <begin position="1133"/>
        <end position="1209"/>
    </location>
</feature>
<evidence type="ECO:0000313" key="19">
    <source>
        <dbReference type="Proteomes" id="UP000801428"/>
    </source>
</evidence>
<comment type="similarity">
    <text evidence="4">Belongs to the poly(A) polymerase family.</text>
</comment>
<evidence type="ECO:0000259" key="15">
    <source>
        <dbReference type="Pfam" id="PF04457"/>
    </source>
</evidence>
<evidence type="ECO:0000256" key="1">
    <source>
        <dbReference type="ARBA" id="ARBA00001936"/>
    </source>
</evidence>
<evidence type="ECO:0000259" key="17">
    <source>
        <dbReference type="Pfam" id="PF20750"/>
    </source>
</evidence>
<evidence type="ECO:0000256" key="2">
    <source>
        <dbReference type="ARBA" id="ARBA00001946"/>
    </source>
</evidence>
<dbReference type="InterPro" id="IPR048840">
    <property type="entry name" value="PolA_pol_NTPase"/>
</dbReference>
<dbReference type="InterPro" id="IPR011068">
    <property type="entry name" value="NuclTrfase_I-like_C"/>
</dbReference>
<evidence type="ECO:0000256" key="8">
    <source>
        <dbReference type="ARBA" id="ARBA00022723"/>
    </source>
</evidence>
<dbReference type="Gene3D" id="1.10.1410.10">
    <property type="match status" value="1"/>
</dbReference>
<dbReference type="GO" id="GO:0006397">
    <property type="term" value="P:mRNA processing"/>
    <property type="evidence" value="ECO:0007669"/>
    <property type="project" value="UniProtKB-KW"/>
</dbReference>
<dbReference type="Gene3D" id="3.90.1140.10">
    <property type="entry name" value="Cyclic phosphodiesterase"/>
    <property type="match status" value="1"/>
</dbReference>
<proteinExistence type="inferred from homology"/>
<evidence type="ECO:0000256" key="13">
    <source>
        <dbReference type="SAM" id="MobiDB-lite"/>
    </source>
</evidence>
<evidence type="ECO:0000313" key="18">
    <source>
        <dbReference type="EMBL" id="KAF3004836.1"/>
    </source>
</evidence>
<feature type="domain" description="Poly(A) polymerase nucleotidyltransferase" evidence="17">
    <location>
        <begin position="601"/>
        <end position="728"/>
    </location>
</feature>
<evidence type="ECO:0000256" key="6">
    <source>
        <dbReference type="ARBA" id="ARBA00022664"/>
    </source>
</evidence>
<dbReference type="Gene3D" id="3.60.10.10">
    <property type="entry name" value="Endonuclease/exonuclease/phosphatase"/>
    <property type="match status" value="1"/>
</dbReference>
<evidence type="ECO:0000259" key="14">
    <source>
        <dbReference type="Pfam" id="PF03372"/>
    </source>
</evidence>
<evidence type="ECO:0000256" key="12">
    <source>
        <dbReference type="ARBA" id="ARBA00023242"/>
    </source>
</evidence>
<dbReference type="GO" id="GO:0003723">
    <property type="term" value="F:RNA binding"/>
    <property type="evidence" value="ECO:0007669"/>
    <property type="project" value="InterPro"/>
</dbReference>
<dbReference type="InterPro" id="IPR005135">
    <property type="entry name" value="Endo/exonuclease/phosphatase"/>
</dbReference>
<dbReference type="Pfam" id="PF13563">
    <property type="entry name" value="2_5_RNA_ligase2"/>
    <property type="match status" value="1"/>
</dbReference>
<evidence type="ECO:0000256" key="3">
    <source>
        <dbReference type="ARBA" id="ARBA00004123"/>
    </source>
</evidence>
<feature type="domain" description="Poly(A) polymerase central" evidence="16">
    <location>
        <begin position="778"/>
        <end position="920"/>
    </location>
</feature>
<dbReference type="SUPFAM" id="SSF81301">
    <property type="entry name" value="Nucleotidyltransferase"/>
    <property type="match status" value="1"/>
</dbReference>
<dbReference type="EMBL" id="SWKU01000007">
    <property type="protein sequence ID" value="KAF3004836.1"/>
    <property type="molecule type" value="Genomic_DNA"/>
</dbReference>
<dbReference type="InterPro" id="IPR036691">
    <property type="entry name" value="Endo/exonu/phosph_ase_sf"/>
</dbReference>
<dbReference type="Pfam" id="PF20750">
    <property type="entry name" value="PAP_NTPase"/>
    <property type="match status" value="1"/>
</dbReference>
<dbReference type="AlphaFoldDB" id="A0A9P4THV8"/>
<evidence type="ECO:0000256" key="9">
    <source>
        <dbReference type="ARBA" id="ARBA00022741"/>
    </source>
</evidence>
<dbReference type="GO" id="GO:0046872">
    <property type="term" value="F:metal ion binding"/>
    <property type="evidence" value="ECO:0007669"/>
    <property type="project" value="UniProtKB-KW"/>
</dbReference>
<reference evidence="18" key="1">
    <citation type="submission" date="2019-04" db="EMBL/GenBank/DDBJ databases">
        <title>Sequencing of skin fungus with MAO and IRED activity.</title>
        <authorList>
            <person name="Marsaioli A.J."/>
            <person name="Bonatto J.M.C."/>
            <person name="Reis Junior O."/>
        </authorList>
    </citation>
    <scope>NUCLEOTIDE SEQUENCE</scope>
    <source>
        <strain evidence="18">30M1</strain>
    </source>
</reference>
<dbReference type="EC" id="2.7.7.19" evidence="5"/>
<comment type="subcellular location">
    <subcellularLocation>
        <location evidence="3">Nucleus</location>
    </subcellularLocation>
</comment>
<comment type="cofactor">
    <cofactor evidence="1">
        <name>Mn(2+)</name>
        <dbReference type="ChEBI" id="CHEBI:29035"/>
    </cofactor>
</comment>